<dbReference type="EMBL" id="OC858069">
    <property type="protein sequence ID" value="CAD7626001.1"/>
    <property type="molecule type" value="Genomic_DNA"/>
</dbReference>
<dbReference type="PROSITE" id="PS01340">
    <property type="entry name" value="CORNICHON"/>
    <property type="match status" value="1"/>
</dbReference>
<feature type="transmembrane region" description="Helical" evidence="6">
    <location>
        <begin position="56"/>
        <end position="84"/>
    </location>
</feature>
<dbReference type="InterPro" id="IPR003377">
    <property type="entry name" value="Cornichon"/>
</dbReference>
<keyword evidence="3 6" id="KW-0812">Transmembrane</keyword>
<dbReference type="PANTHER" id="PTHR12290">
    <property type="entry name" value="CORNICHON-RELATED"/>
    <property type="match status" value="1"/>
</dbReference>
<comment type="subcellular location">
    <subcellularLocation>
        <location evidence="1">Membrane</location>
        <topology evidence="1">Multi-pass membrane protein</topology>
    </subcellularLocation>
</comment>
<dbReference type="OrthoDB" id="434393at2759"/>
<evidence type="ECO:0008006" key="9">
    <source>
        <dbReference type="Google" id="ProtNLM"/>
    </source>
</evidence>
<evidence type="ECO:0000256" key="3">
    <source>
        <dbReference type="ARBA" id="ARBA00022692"/>
    </source>
</evidence>
<dbReference type="EMBL" id="CAJPIZ010003494">
    <property type="protein sequence ID" value="CAG2106431.1"/>
    <property type="molecule type" value="Genomic_DNA"/>
</dbReference>
<organism evidence="7">
    <name type="scientific">Medioppia subpectinata</name>
    <dbReference type="NCBI Taxonomy" id="1979941"/>
    <lineage>
        <taxon>Eukaryota</taxon>
        <taxon>Metazoa</taxon>
        <taxon>Ecdysozoa</taxon>
        <taxon>Arthropoda</taxon>
        <taxon>Chelicerata</taxon>
        <taxon>Arachnida</taxon>
        <taxon>Acari</taxon>
        <taxon>Acariformes</taxon>
        <taxon>Sarcoptiformes</taxon>
        <taxon>Oribatida</taxon>
        <taxon>Brachypylina</taxon>
        <taxon>Oppioidea</taxon>
        <taxon>Oppiidae</taxon>
        <taxon>Medioppia</taxon>
    </lineage>
</organism>
<sequence length="145" mass="17127">MSVVLTIVSYSCGILLDAFLIFFALFQIISFDELRSDYRNPIDLCKQLNPLVLPEYLIHSVITALFLISGQWFSLLINIPLVVYHIQRYRNRPLMTDPGVYDPTTIMYAKQQWLTNREAWIRLAFYVTTFFYYLVALIYVLIHNF</sequence>
<keyword evidence="5 6" id="KW-0472">Membrane</keyword>
<reference evidence="7" key="1">
    <citation type="submission" date="2020-11" db="EMBL/GenBank/DDBJ databases">
        <authorList>
            <person name="Tran Van P."/>
        </authorList>
    </citation>
    <scope>NUCLEOTIDE SEQUENCE</scope>
</reference>
<keyword evidence="8" id="KW-1185">Reference proteome</keyword>
<evidence type="ECO:0000256" key="6">
    <source>
        <dbReference type="SAM" id="Phobius"/>
    </source>
</evidence>
<dbReference type="Pfam" id="PF03311">
    <property type="entry name" value="Cornichon"/>
    <property type="match status" value="1"/>
</dbReference>
<protein>
    <recommendedName>
        <fullName evidence="9">Protein cornichon</fullName>
    </recommendedName>
</protein>
<evidence type="ECO:0000256" key="1">
    <source>
        <dbReference type="ARBA" id="ARBA00004141"/>
    </source>
</evidence>
<dbReference type="GO" id="GO:0016020">
    <property type="term" value="C:membrane"/>
    <property type="evidence" value="ECO:0007669"/>
    <property type="project" value="UniProtKB-SubCell"/>
</dbReference>
<dbReference type="GO" id="GO:0016192">
    <property type="term" value="P:vesicle-mediated transport"/>
    <property type="evidence" value="ECO:0007669"/>
    <property type="project" value="InterPro"/>
</dbReference>
<evidence type="ECO:0000256" key="5">
    <source>
        <dbReference type="ARBA" id="ARBA00023136"/>
    </source>
</evidence>
<evidence type="ECO:0000256" key="4">
    <source>
        <dbReference type="ARBA" id="ARBA00022989"/>
    </source>
</evidence>
<feature type="transmembrane region" description="Helical" evidence="6">
    <location>
        <begin position="7"/>
        <end position="29"/>
    </location>
</feature>
<proteinExistence type="inferred from homology"/>
<accession>A0A7R9KMQ9</accession>
<evidence type="ECO:0000313" key="7">
    <source>
        <dbReference type="EMBL" id="CAD7626001.1"/>
    </source>
</evidence>
<dbReference type="SMART" id="SM01398">
    <property type="entry name" value="Cornichon"/>
    <property type="match status" value="1"/>
</dbReference>
<keyword evidence="4 6" id="KW-1133">Transmembrane helix</keyword>
<name>A0A7R9KMQ9_9ACAR</name>
<dbReference type="Proteomes" id="UP000759131">
    <property type="component" value="Unassembled WGS sequence"/>
</dbReference>
<comment type="similarity">
    <text evidence="2">Belongs to the cornichon family.</text>
</comment>
<evidence type="ECO:0000256" key="2">
    <source>
        <dbReference type="ARBA" id="ARBA00010095"/>
    </source>
</evidence>
<gene>
    <name evidence="7" type="ORF">OSB1V03_LOCUS6434</name>
</gene>
<dbReference type="AlphaFoldDB" id="A0A7R9KMQ9"/>
<evidence type="ECO:0000313" key="8">
    <source>
        <dbReference type="Proteomes" id="UP000759131"/>
    </source>
</evidence>
<dbReference type="InterPro" id="IPR033466">
    <property type="entry name" value="Cornichon_conserved"/>
</dbReference>
<feature type="transmembrane region" description="Helical" evidence="6">
    <location>
        <begin position="120"/>
        <end position="142"/>
    </location>
</feature>